<dbReference type="Gene3D" id="3.90.228.10">
    <property type="match status" value="1"/>
</dbReference>
<keyword evidence="3" id="KW-0548">Nucleotidyltransferase</keyword>
<protein>
    <recommendedName>
        <fullName evidence="6">Poly [ADP-ribose] polymerase</fullName>
        <shortName evidence="6">PARP</shortName>
        <ecNumber evidence="6">2.4.2.-</ecNumber>
    </recommendedName>
</protein>
<dbReference type="GO" id="GO:0003950">
    <property type="term" value="F:NAD+ poly-ADP-ribosyltransferase activity"/>
    <property type="evidence" value="ECO:0007669"/>
    <property type="project" value="UniProtKB-UniRule"/>
</dbReference>
<dbReference type="PROSITE" id="PS51059">
    <property type="entry name" value="PARP_CATALYTIC"/>
    <property type="match status" value="1"/>
</dbReference>
<evidence type="ECO:0000256" key="4">
    <source>
        <dbReference type="ARBA" id="ARBA00023027"/>
    </source>
</evidence>
<keyword evidence="2 6" id="KW-0808">Transferase</keyword>
<gene>
    <name evidence="9" type="ORF">g.10547</name>
</gene>
<sequence length="361" mass="39888">MEATVDEDNVVLKTGADVTAVSSCVPGVERCLSKEVLSAIRRDLIAADIRWSLFVAACQSYKQDSCLRPFPPMFLVDGSKDFAALMGAIEAVPPFAQLESSIHTLPKKTLKLLHWLLVELKDPSLTVVNKSKMSEVMSLVPCELTAPPPTLILRVGSRPGSSAEGRWAELQQDYGSVLAFHGSRVENFHSILQHGLQQHLTKQAMFGQGVYLSSELLVCLPYSRTGLGWSHSMLGSVLSVVVLCEILDHPTVSCQTTGDEAKSRAMPEDSLAGEVPHKVYVVPNSDFLRLRYLLVYKAQPSSLARQQLNRPSSSFLSWVSSNKMIISLVIYVIMLASVGLSRSHTFKRYWQKLCHSLGFHF</sequence>
<evidence type="ECO:0000256" key="2">
    <source>
        <dbReference type="ARBA" id="ARBA00022679"/>
    </source>
</evidence>
<dbReference type="EC" id="2.4.2.-" evidence="6"/>
<dbReference type="InterPro" id="IPR041400">
    <property type="entry name" value="PARP16_N"/>
</dbReference>
<feature type="transmembrane region" description="Helical" evidence="7">
    <location>
        <begin position="315"/>
        <end position="340"/>
    </location>
</feature>
<keyword evidence="7" id="KW-0472">Membrane</keyword>
<reference evidence="9" key="1">
    <citation type="submission" date="2015-11" db="EMBL/GenBank/DDBJ databases">
        <title>De novo transcriptome assembly of four potential Pierce s Disease insect vectors from Arizona vineyards.</title>
        <authorList>
            <person name="Tassone E.E."/>
        </authorList>
    </citation>
    <scope>NUCLEOTIDE SEQUENCE</scope>
</reference>
<feature type="domain" description="PARP catalytic" evidence="8">
    <location>
        <begin position="104"/>
        <end position="305"/>
    </location>
</feature>
<organism evidence="9">
    <name type="scientific">Cuerna arida</name>
    <dbReference type="NCBI Taxonomy" id="1464854"/>
    <lineage>
        <taxon>Eukaryota</taxon>
        <taxon>Metazoa</taxon>
        <taxon>Ecdysozoa</taxon>
        <taxon>Arthropoda</taxon>
        <taxon>Hexapoda</taxon>
        <taxon>Insecta</taxon>
        <taxon>Pterygota</taxon>
        <taxon>Neoptera</taxon>
        <taxon>Paraneoptera</taxon>
        <taxon>Hemiptera</taxon>
        <taxon>Auchenorrhyncha</taxon>
        <taxon>Membracoidea</taxon>
        <taxon>Cicadellidae</taxon>
        <taxon>Cicadellinae</taxon>
        <taxon>Proconiini</taxon>
        <taxon>Cuerna</taxon>
    </lineage>
</organism>
<accession>A0A1B6EKB4</accession>
<proteinExistence type="inferred from homology"/>
<keyword evidence="1 6" id="KW-0328">Glycosyltransferase</keyword>
<evidence type="ECO:0000256" key="7">
    <source>
        <dbReference type="SAM" id="Phobius"/>
    </source>
</evidence>
<keyword evidence="7" id="KW-1133">Transmembrane helix</keyword>
<evidence type="ECO:0000256" key="3">
    <source>
        <dbReference type="ARBA" id="ARBA00022695"/>
    </source>
</evidence>
<evidence type="ECO:0000256" key="5">
    <source>
        <dbReference type="ARBA" id="ARBA00024347"/>
    </source>
</evidence>
<dbReference type="PANTHER" id="PTHR21328">
    <property type="entry name" value="POLY ADP-RIBOSE POLYMERASE FAMILY, MEMBER PARP"/>
    <property type="match status" value="1"/>
</dbReference>
<dbReference type="Pfam" id="PF00644">
    <property type="entry name" value="PARP"/>
    <property type="match status" value="1"/>
</dbReference>
<keyword evidence="4 6" id="KW-0520">NAD</keyword>
<evidence type="ECO:0000259" key="8">
    <source>
        <dbReference type="PROSITE" id="PS51059"/>
    </source>
</evidence>
<dbReference type="SUPFAM" id="SSF56399">
    <property type="entry name" value="ADP-ribosylation"/>
    <property type="match status" value="1"/>
</dbReference>
<dbReference type="Pfam" id="PF18084">
    <property type="entry name" value="ARTD15_N"/>
    <property type="match status" value="1"/>
</dbReference>
<keyword evidence="7" id="KW-0812">Transmembrane</keyword>
<name>A0A1B6EKB4_9HEMI</name>
<comment type="similarity">
    <text evidence="5">Belongs to the ARTD/PARP family.</text>
</comment>
<evidence type="ECO:0000256" key="1">
    <source>
        <dbReference type="ARBA" id="ARBA00022676"/>
    </source>
</evidence>
<dbReference type="GO" id="GO:0016779">
    <property type="term" value="F:nucleotidyltransferase activity"/>
    <property type="evidence" value="ECO:0007669"/>
    <property type="project" value="UniProtKB-KW"/>
</dbReference>
<dbReference type="AlphaFoldDB" id="A0A1B6EKB4"/>
<evidence type="ECO:0000256" key="6">
    <source>
        <dbReference type="RuleBase" id="RU362114"/>
    </source>
</evidence>
<dbReference type="InterPro" id="IPR012317">
    <property type="entry name" value="Poly(ADP-ribose)pol_cat_dom"/>
</dbReference>
<dbReference type="InterPro" id="IPR051838">
    <property type="entry name" value="ARTD_PARP"/>
</dbReference>
<dbReference type="EMBL" id="GECZ01031423">
    <property type="protein sequence ID" value="JAS38346.1"/>
    <property type="molecule type" value="Transcribed_RNA"/>
</dbReference>
<evidence type="ECO:0000313" key="9">
    <source>
        <dbReference type="EMBL" id="JAS38346.1"/>
    </source>
</evidence>